<sequence length="359" mass="39861">MNQAESNNNKIRANPPPPTRSGATAAEESSFWSQWASGDSRSGRVLAIFNPTAGDTPAARDAQTALLEHLRMGLTTHGLELEHMAFEPMHFRQALQAHLGDDLRAIFVLGGDGTVLAVVEALKGAQVPLGILPRGTMNWLARDLGLPPDPEQALAELMNPVLRWIDLGRVNGHPFLCACMVGVAALLARYREQRRQQSRWRRWPALLVKALRLWGRYPHLRLHLVTEDKTQRLCSRTLVVVNNRLEPAFNVLPARPRLDEGLLALYAMRRATLKRLRSLLARLMSGAWSMEDVLLTETSTTVRIELPGTTSLPVLLDGEIRRLNPPLNFNIEASAIPVLVPAAPNSTNHLKNDLNARPH</sequence>
<dbReference type="EC" id="2.7.1.107" evidence="3"/>
<dbReference type="InterPro" id="IPR001206">
    <property type="entry name" value="Diacylglycerol_kinase_cat_dom"/>
</dbReference>
<evidence type="ECO:0000313" key="3">
    <source>
        <dbReference type="EMBL" id="WPL16462.1"/>
    </source>
</evidence>
<proteinExistence type="predicted"/>
<reference evidence="3 4" key="1">
    <citation type="journal article" date="2023" name="Microorganisms">
        <title>Thiorhodovibrio frisius and Trv. litoralis spp. nov., Two Novel Members from a Clade of Fastidious Purple Sulfur Bacteria That Exhibit Unique Red-Shifted Light-Harvesting Capabilities.</title>
        <authorList>
            <person name="Methner A."/>
            <person name="Kuzyk S.B."/>
            <person name="Petersen J."/>
            <person name="Bauer S."/>
            <person name="Brinkmann H."/>
            <person name="Sichau K."/>
            <person name="Wanner G."/>
            <person name="Wolf J."/>
            <person name="Neumann-Schaal M."/>
            <person name="Henke P."/>
            <person name="Tank M."/>
            <person name="Sproer C."/>
            <person name="Bunk B."/>
            <person name="Overmann J."/>
        </authorList>
    </citation>
    <scope>NUCLEOTIDE SEQUENCE [LARGE SCALE GENOMIC DNA]</scope>
    <source>
        <strain evidence="3 4">DSM 6702</strain>
    </source>
</reference>
<dbReference type="Gene3D" id="2.60.200.40">
    <property type="match status" value="1"/>
</dbReference>
<feature type="domain" description="DAGKc" evidence="2">
    <location>
        <begin position="40"/>
        <end position="174"/>
    </location>
</feature>
<name>A0ABZ0S7G6_9GAMM</name>
<evidence type="ECO:0000256" key="1">
    <source>
        <dbReference type="SAM" id="MobiDB-lite"/>
    </source>
</evidence>
<evidence type="ECO:0000259" key="2">
    <source>
        <dbReference type="PROSITE" id="PS50146"/>
    </source>
</evidence>
<dbReference type="InterPro" id="IPR050187">
    <property type="entry name" value="Lipid_Phosphate_FormReg"/>
</dbReference>
<dbReference type="EMBL" id="CP121472">
    <property type="protein sequence ID" value="WPL16462.1"/>
    <property type="molecule type" value="Genomic_DNA"/>
</dbReference>
<dbReference type="PANTHER" id="PTHR12358:SF54">
    <property type="entry name" value="SPHINGOSINE KINASE RELATED PROTEIN"/>
    <property type="match status" value="1"/>
</dbReference>
<dbReference type="SMART" id="SM00046">
    <property type="entry name" value="DAGKc"/>
    <property type="match status" value="1"/>
</dbReference>
<feature type="region of interest" description="Disordered" evidence="1">
    <location>
        <begin position="1"/>
        <end position="33"/>
    </location>
</feature>
<organism evidence="3 4">
    <name type="scientific">Thiorhodovibrio winogradskyi</name>
    <dbReference type="NCBI Taxonomy" id="77007"/>
    <lineage>
        <taxon>Bacteria</taxon>
        <taxon>Pseudomonadati</taxon>
        <taxon>Pseudomonadota</taxon>
        <taxon>Gammaproteobacteria</taxon>
        <taxon>Chromatiales</taxon>
        <taxon>Chromatiaceae</taxon>
        <taxon>Thiorhodovibrio</taxon>
    </lineage>
</organism>
<feature type="compositionally biased region" description="Polar residues" evidence="1">
    <location>
        <begin position="1"/>
        <end position="11"/>
    </location>
</feature>
<evidence type="ECO:0000313" key="4">
    <source>
        <dbReference type="Proteomes" id="UP001432180"/>
    </source>
</evidence>
<protein>
    <submittedName>
        <fullName evidence="3">Diacylglycerol kinase</fullName>
        <ecNumber evidence="3">2.7.1.107</ecNumber>
    </submittedName>
</protein>
<keyword evidence="3" id="KW-0808">Transferase</keyword>
<dbReference type="GO" id="GO:0004143">
    <property type="term" value="F:ATP-dependent diacylglycerol kinase activity"/>
    <property type="evidence" value="ECO:0007669"/>
    <property type="project" value="UniProtKB-EC"/>
</dbReference>
<dbReference type="PANTHER" id="PTHR12358">
    <property type="entry name" value="SPHINGOSINE KINASE"/>
    <property type="match status" value="1"/>
</dbReference>
<dbReference type="SUPFAM" id="SSF111331">
    <property type="entry name" value="NAD kinase/diacylglycerol kinase-like"/>
    <property type="match status" value="1"/>
</dbReference>
<keyword evidence="3" id="KW-0418">Kinase</keyword>
<dbReference type="InterPro" id="IPR017438">
    <property type="entry name" value="ATP-NAD_kinase_N"/>
</dbReference>
<dbReference type="Pfam" id="PF00781">
    <property type="entry name" value="DAGK_cat"/>
    <property type="match status" value="1"/>
</dbReference>
<gene>
    <name evidence="3" type="primary">dagK_1</name>
    <name evidence="3" type="ORF">Thiowin_01416</name>
</gene>
<keyword evidence="4" id="KW-1185">Reference proteome</keyword>
<dbReference type="Gene3D" id="3.40.50.10330">
    <property type="entry name" value="Probable inorganic polyphosphate/atp-NAD kinase, domain 1"/>
    <property type="match status" value="1"/>
</dbReference>
<accession>A0ABZ0S7G6</accession>
<dbReference type="PROSITE" id="PS50146">
    <property type="entry name" value="DAGK"/>
    <property type="match status" value="1"/>
</dbReference>
<dbReference type="Proteomes" id="UP001432180">
    <property type="component" value="Chromosome"/>
</dbReference>
<dbReference type="InterPro" id="IPR016064">
    <property type="entry name" value="NAD/diacylglycerol_kinase_sf"/>
</dbReference>